<organism evidence="1 2">
    <name type="scientific">Hymenobacter cavernae</name>
    <dbReference type="NCBI Taxonomy" id="2044852"/>
    <lineage>
        <taxon>Bacteria</taxon>
        <taxon>Pseudomonadati</taxon>
        <taxon>Bacteroidota</taxon>
        <taxon>Cytophagia</taxon>
        <taxon>Cytophagales</taxon>
        <taxon>Hymenobacteraceae</taxon>
        <taxon>Hymenobacter</taxon>
    </lineage>
</organism>
<keyword evidence="2" id="KW-1185">Reference proteome</keyword>
<dbReference type="RefSeq" id="WP_188813720.1">
    <property type="nucleotide sequence ID" value="NZ_BMHT01000003.1"/>
</dbReference>
<gene>
    <name evidence="1" type="ORF">GCM10011383_20390</name>
</gene>
<protein>
    <submittedName>
        <fullName evidence="1">Uncharacterized protein</fullName>
    </submittedName>
</protein>
<name>A0ABQ1U1U2_9BACT</name>
<comment type="caution">
    <text evidence="1">The sequence shown here is derived from an EMBL/GenBank/DDBJ whole genome shotgun (WGS) entry which is preliminary data.</text>
</comment>
<dbReference type="EMBL" id="BMHT01000003">
    <property type="protein sequence ID" value="GGF09143.1"/>
    <property type="molecule type" value="Genomic_DNA"/>
</dbReference>
<evidence type="ECO:0000313" key="2">
    <source>
        <dbReference type="Proteomes" id="UP000632273"/>
    </source>
</evidence>
<accession>A0ABQ1U1U2</accession>
<sequence length="152" mass="17458">MNDLHLRSDIMVYSADQQLQLLVEVKARPLHPVNELDLEWSYEVRSEYGHFDCYFLLVTPERMLLFTPGELGKGSEVFSADSTAVLSRQLDTNRFPLRQLDGVELASLVYSWLMFTQFKSEEELLADPNQQWVVKLGLHAAIFHGDIQQEAA</sequence>
<reference evidence="2" key="1">
    <citation type="journal article" date="2019" name="Int. J. Syst. Evol. Microbiol.">
        <title>The Global Catalogue of Microorganisms (GCM) 10K type strain sequencing project: providing services to taxonomists for standard genome sequencing and annotation.</title>
        <authorList>
            <consortium name="The Broad Institute Genomics Platform"/>
            <consortium name="The Broad Institute Genome Sequencing Center for Infectious Disease"/>
            <person name="Wu L."/>
            <person name="Ma J."/>
        </authorList>
    </citation>
    <scope>NUCLEOTIDE SEQUENCE [LARGE SCALE GENOMIC DNA]</scope>
    <source>
        <strain evidence="2">CGMCC 1.15197</strain>
    </source>
</reference>
<dbReference type="Proteomes" id="UP000632273">
    <property type="component" value="Unassembled WGS sequence"/>
</dbReference>
<evidence type="ECO:0000313" key="1">
    <source>
        <dbReference type="EMBL" id="GGF09143.1"/>
    </source>
</evidence>
<proteinExistence type="predicted"/>